<dbReference type="Proteomes" id="UP000762676">
    <property type="component" value="Unassembled WGS sequence"/>
</dbReference>
<keyword evidence="2" id="KW-1185">Reference proteome</keyword>
<organism evidence="1 2">
    <name type="scientific">Elysia marginata</name>
    <dbReference type="NCBI Taxonomy" id="1093978"/>
    <lineage>
        <taxon>Eukaryota</taxon>
        <taxon>Metazoa</taxon>
        <taxon>Spiralia</taxon>
        <taxon>Lophotrochozoa</taxon>
        <taxon>Mollusca</taxon>
        <taxon>Gastropoda</taxon>
        <taxon>Heterobranchia</taxon>
        <taxon>Euthyneura</taxon>
        <taxon>Panpulmonata</taxon>
        <taxon>Sacoglossa</taxon>
        <taxon>Placobranchoidea</taxon>
        <taxon>Plakobranchidae</taxon>
        <taxon>Elysia</taxon>
    </lineage>
</organism>
<name>A0AAV4EZR7_9GAST</name>
<evidence type="ECO:0000313" key="1">
    <source>
        <dbReference type="EMBL" id="GFR66593.1"/>
    </source>
</evidence>
<sequence>MAMLWYIVQSTCIDEKEHNFFVRGHSENESDSVHSRISRESKDLSIYTTGQWAATIRNAKHSLPKYQVTEMAQEDFLDFCKIADKFKNVRLDGNKEKVNWLHLKRYAVKKETVNEIRVFTGYKGQGRTIHLTHNLKKSSQELSHHTINLEQAYSAPLAVNRLKITDLISLCASRIIPPAHRSFYEGLQADVDSDD</sequence>
<proteinExistence type="predicted"/>
<dbReference type="EMBL" id="BMAT01011089">
    <property type="protein sequence ID" value="GFR66593.1"/>
    <property type="molecule type" value="Genomic_DNA"/>
</dbReference>
<reference evidence="1 2" key="1">
    <citation type="journal article" date="2021" name="Elife">
        <title>Chloroplast acquisition without the gene transfer in kleptoplastic sea slugs, Plakobranchus ocellatus.</title>
        <authorList>
            <person name="Maeda T."/>
            <person name="Takahashi S."/>
            <person name="Yoshida T."/>
            <person name="Shimamura S."/>
            <person name="Takaki Y."/>
            <person name="Nagai Y."/>
            <person name="Toyoda A."/>
            <person name="Suzuki Y."/>
            <person name="Arimoto A."/>
            <person name="Ishii H."/>
            <person name="Satoh N."/>
            <person name="Nishiyama T."/>
            <person name="Hasebe M."/>
            <person name="Maruyama T."/>
            <person name="Minagawa J."/>
            <person name="Obokata J."/>
            <person name="Shigenobu S."/>
        </authorList>
    </citation>
    <scope>NUCLEOTIDE SEQUENCE [LARGE SCALE GENOMIC DNA]</scope>
</reference>
<gene>
    <name evidence="1" type="ORF">ElyMa_005563600</name>
</gene>
<comment type="caution">
    <text evidence="1">The sequence shown here is derived from an EMBL/GenBank/DDBJ whole genome shotgun (WGS) entry which is preliminary data.</text>
</comment>
<evidence type="ECO:0000313" key="2">
    <source>
        <dbReference type="Proteomes" id="UP000762676"/>
    </source>
</evidence>
<dbReference type="AlphaFoldDB" id="A0AAV4EZR7"/>
<accession>A0AAV4EZR7</accession>
<protein>
    <submittedName>
        <fullName evidence="1">DNA repair protein rhp54</fullName>
    </submittedName>
</protein>